<protein>
    <submittedName>
        <fullName evidence="2">Uncharacterized protein</fullName>
    </submittedName>
</protein>
<dbReference type="Proteomes" id="UP000028782">
    <property type="component" value="Chromosome"/>
</dbReference>
<dbReference type="EMBL" id="CP006704">
    <property type="protein sequence ID" value="AIJ48313.1"/>
    <property type="molecule type" value="Genomic_DNA"/>
</dbReference>
<name>A0A076PRI0_COMTE</name>
<feature type="signal peptide" evidence="1">
    <location>
        <begin position="1"/>
        <end position="19"/>
    </location>
</feature>
<dbReference type="HOGENOM" id="CLU_2166670_0_0_4"/>
<evidence type="ECO:0000313" key="3">
    <source>
        <dbReference type="Proteomes" id="UP000028782"/>
    </source>
</evidence>
<dbReference type="RefSeq" id="WP_043374402.1">
    <property type="nucleotide sequence ID" value="NZ_CP006704.1"/>
</dbReference>
<sequence length="110" mass="11783">MGKTLALLAMALCGASSLAAPDSRAVNEPLSIQRQIFGSGEQGATGAQRAEPVGDYGVWHVPQYLPGYPTAATIWPRAIPVKCRDRQCEGYVITPQMGPGEYLFFVPTSE</sequence>
<dbReference type="KEGG" id="ctes:O987_21100"/>
<proteinExistence type="predicted"/>
<feature type="chain" id="PRO_5001716017" evidence="1">
    <location>
        <begin position="20"/>
        <end position="110"/>
    </location>
</feature>
<gene>
    <name evidence="2" type="ORF">O987_21100</name>
</gene>
<dbReference type="AlphaFoldDB" id="A0A076PRI0"/>
<accession>A0A076PRI0</accession>
<reference evidence="2 3" key="1">
    <citation type="journal article" date="2014" name="Genome Announc.">
        <title>Complete Genome Sequence of Polychlorinated Biphenyl Degrader Comamonas testosteroni TK102 (NBRC 109938).</title>
        <authorList>
            <person name="Fukuda K."/>
            <person name="Hosoyama A."/>
            <person name="Tsuchikane K."/>
            <person name="Ohji S."/>
            <person name="Yamazoe A."/>
            <person name="Fujita N."/>
            <person name="Shintani M."/>
            <person name="Kimbara K."/>
        </authorList>
    </citation>
    <scope>NUCLEOTIDE SEQUENCE [LARGE SCALE GENOMIC DNA]</scope>
    <source>
        <strain evidence="2">TK102</strain>
    </source>
</reference>
<organism evidence="2 3">
    <name type="scientific">Comamonas testosteroni TK102</name>
    <dbReference type="NCBI Taxonomy" id="1392005"/>
    <lineage>
        <taxon>Bacteria</taxon>
        <taxon>Pseudomonadati</taxon>
        <taxon>Pseudomonadota</taxon>
        <taxon>Betaproteobacteria</taxon>
        <taxon>Burkholderiales</taxon>
        <taxon>Comamonadaceae</taxon>
        <taxon>Comamonas</taxon>
    </lineage>
</organism>
<evidence type="ECO:0000256" key="1">
    <source>
        <dbReference type="SAM" id="SignalP"/>
    </source>
</evidence>
<keyword evidence="1" id="KW-0732">Signal</keyword>
<evidence type="ECO:0000313" key="2">
    <source>
        <dbReference type="EMBL" id="AIJ48313.1"/>
    </source>
</evidence>